<accession>A0A1B1Z4R1</accession>
<dbReference type="PANTHER" id="PTHR33408:SF2">
    <property type="entry name" value="TRANSPOSASE DDE DOMAIN-CONTAINING PROTEIN"/>
    <property type="match status" value="1"/>
</dbReference>
<dbReference type="Proteomes" id="UP000077412">
    <property type="component" value="Chromosome"/>
</dbReference>
<sequence length="243" mass="28405">MKQDFLPRSLKYKKKLSVCGDRKSFSKTDHDATFMRMKEDHMKNGQLKPGYNVQMASNNQFILSYTLHQRPGDTRCLIPHLQEVEEKFGIKAKRIIADAGYGSEENYAYLEEKKQEAYIKYGLFEKEQKRSFKNNPHHQSNWKYDEDNDTFTCAAGKYLYLSSEKKQVTESGYESTIRLYRCKDCDGCPFRVSPQPIKIGGQEGRLKHKKSIFFYENKIIQKKRGMTSKVFILLGHPREIGLL</sequence>
<dbReference type="Pfam" id="PF01609">
    <property type="entry name" value="DDE_Tnp_1"/>
    <property type="match status" value="1"/>
</dbReference>
<dbReference type="GO" id="GO:0004803">
    <property type="term" value="F:transposase activity"/>
    <property type="evidence" value="ECO:0007669"/>
    <property type="project" value="InterPro"/>
</dbReference>
<dbReference type="OrthoDB" id="2236403at2"/>
<evidence type="ECO:0000313" key="2">
    <source>
        <dbReference type="EMBL" id="ANX12384.1"/>
    </source>
</evidence>
<gene>
    <name evidence="2" type="ORF">ABE41_010210</name>
</gene>
<dbReference type="EMBL" id="CP016761">
    <property type="protein sequence ID" value="ANX12384.1"/>
    <property type="molecule type" value="Genomic_DNA"/>
</dbReference>
<dbReference type="GO" id="GO:0003677">
    <property type="term" value="F:DNA binding"/>
    <property type="evidence" value="ECO:0007669"/>
    <property type="project" value="InterPro"/>
</dbReference>
<dbReference type="AlphaFoldDB" id="A0A1B1Z4R1"/>
<keyword evidence="3" id="KW-1185">Reference proteome</keyword>
<organism evidence="2 3">
    <name type="scientific">Fictibacillus arsenicus</name>
    <dbReference type="NCBI Taxonomy" id="255247"/>
    <lineage>
        <taxon>Bacteria</taxon>
        <taxon>Bacillati</taxon>
        <taxon>Bacillota</taxon>
        <taxon>Bacilli</taxon>
        <taxon>Bacillales</taxon>
        <taxon>Fictibacillaceae</taxon>
        <taxon>Fictibacillus</taxon>
    </lineage>
</organism>
<dbReference type="PANTHER" id="PTHR33408">
    <property type="entry name" value="TRANSPOSASE"/>
    <property type="match status" value="1"/>
</dbReference>
<name>A0A1B1Z4R1_9BACL</name>
<proteinExistence type="predicted"/>
<dbReference type="InterPro" id="IPR002559">
    <property type="entry name" value="Transposase_11"/>
</dbReference>
<feature type="domain" description="Transposase IS4-like" evidence="1">
    <location>
        <begin position="27"/>
        <end position="151"/>
    </location>
</feature>
<evidence type="ECO:0000259" key="1">
    <source>
        <dbReference type="Pfam" id="PF01609"/>
    </source>
</evidence>
<dbReference type="GO" id="GO:0006313">
    <property type="term" value="P:DNA transposition"/>
    <property type="evidence" value="ECO:0007669"/>
    <property type="project" value="InterPro"/>
</dbReference>
<evidence type="ECO:0000313" key="3">
    <source>
        <dbReference type="Proteomes" id="UP000077412"/>
    </source>
</evidence>
<reference evidence="2 3" key="1">
    <citation type="submission" date="2016-08" db="EMBL/GenBank/DDBJ databases">
        <title>Complete genome sequence of Fictibacillus arsenicus G25-54, a strain with toxicity to nematodes and a potential arsenic-resistance activity.</title>
        <authorList>
            <person name="Zheng Z."/>
        </authorList>
    </citation>
    <scope>NUCLEOTIDE SEQUENCE [LARGE SCALE GENOMIC DNA]</scope>
    <source>
        <strain evidence="2 3">G25-54</strain>
    </source>
</reference>
<dbReference type="STRING" id="255247.ABE41_010210"/>
<protein>
    <recommendedName>
        <fullName evidence="1">Transposase IS4-like domain-containing protein</fullName>
    </recommendedName>
</protein>
<dbReference type="KEGG" id="far:ABE41_010210"/>